<accession>A0ABQ4U9T2</accession>
<protein>
    <submittedName>
        <fullName evidence="1">Uncharacterized protein</fullName>
    </submittedName>
</protein>
<keyword evidence="2" id="KW-1185">Reference proteome</keyword>
<proteinExistence type="predicted"/>
<evidence type="ECO:0000313" key="1">
    <source>
        <dbReference type="EMBL" id="GJE63203.1"/>
    </source>
</evidence>
<comment type="caution">
    <text evidence="1">The sequence shown here is derived from an EMBL/GenBank/DDBJ whole genome shotgun (WGS) entry which is preliminary data.</text>
</comment>
<organism evidence="1 2">
    <name type="scientific">Methylorubrum aminovorans</name>
    <dbReference type="NCBI Taxonomy" id="269069"/>
    <lineage>
        <taxon>Bacteria</taxon>
        <taxon>Pseudomonadati</taxon>
        <taxon>Pseudomonadota</taxon>
        <taxon>Alphaproteobacteria</taxon>
        <taxon>Hyphomicrobiales</taxon>
        <taxon>Methylobacteriaceae</taxon>
        <taxon>Methylorubrum</taxon>
    </lineage>
</organism>
<gene>
    <name evidence="1" type="ORF">LNAOJCKE_0397</name>
</gene>
<dbReference type="EMBL" id="BPRC01000001">
    <property type="protein sequence ID" value="GJE63203.1"/>
    <property type="molecule type" value="Genomic_DNA"/>
</dbReference>
<dbReference type="Proteomes" id="UP001055039">
    <property type="component" value="Unassembled WGS sequence"/>
</dbReference>
<sequence>MAKRKTWAHRLFETSYDDPFDYEVNDFSYPYFPADILNGKQIYRSRDDNDIDFYLDCAVEEKKLRFSEGETYQQYIQWIHDTCRKPYFHAFRDEAQGHHCSIVFTRESDWLAHKLRWT</sequence>
<evidence type="ECO:0000313" key="2">
    <source>
        <dbReference type="Proteomes" id="UP001055039"/>
    </source>
</evidence>
<name>A0ABQ4U9T2_9HYPH</name>
<dbReference type="RefSeq" id="WP_238221989.1">
    <property type="nucleotide sequence ID" value="NZ_BAAADH010000020.1"/>
</dbReference>
<reference evidence="1" key="2">
    <citation type="submission" date="2021-08" db="EMBL/GenBank/DDBJ databases">
        <authorList>
            <person name="Tani A."/>
            <person name="Ola A."/>
            <person name="Ogura Y."/>
            <person name="Katsura K."/>
            <person name="Hayashi T."/>
        </authorList>
    </citation>
    <scope>NUCLEOTIDE SEQUENCE</scope>
    <source>
        <strain evidence="1">NBRC 15686</strain>
    </source>
</reference>
<reference evidence="1" key="1">
    <citation type="journal article" date="2021" name="Front. Microbiol.">
        <title>Comprehensive Comparative Genomics and Phenotyping of Methylobacterium Species.</title>
        <authorList>
            <person name="Alessa O."/>
            <person name="Ogura Y."/>
            <person name="Fujitani Y."/>
            <person name="Takami H."/>
            <person name="Hayashi T."/>
            <person name="Sahin N."/>
            <person name="Tani A."/>
        </authorList>
    </citation>
    <scope>NUCLEOTIDE SEQUENCE</scope>
    <source>
        <strain evidence="1">NBRC 15686</strain>
    </source>
</reference>